<dbReference type="Gene3D" id="1.10.510.10">
    <property type="entry name" value="Transferase(Phosphotransferase) domain 1"/>
    <property type="match status" value="1"/>
</dbReference>
<keyword evidence="14" id="KW-0862">Zinc</keyword>
<dbReference type="GO" id="GO:0031032">
    <property type="term" value="P:actomyosin structure organization"/>
    <property type="evidence" value="ECO:0007669"/>
    <property type="project" value="TreeGrafter"/>
</dbReference>
<dbReference type="GO" id="GO:0030866">
    <property type="term" value="P:cortical actin cytoskeleton organization"/>
    <property type="evidence" value="ECO:0007669"/>
    <property type="project" value="TreeGrafter"/>
</dbReference>
<dbReference type="GO" id="GO:0008270">
    <property type="term" value="F:zinc ion binding"/>
    <property type="evidence" value="ECO:0007669"/>
    <property type="project" value="UniProtKB-KW"/>
</dbReference>
<dbReference type="InterPro" id="IPR011993">
    <property type="entry name" value="PH-like_dom_sf"/>
</dbReference>
<evidence type="ECO:0000256" key="5">
    <source>
        <dbReference type="ARBA" id="ARBA00012513"/>
    </source>
</evidence>
<feature type="coiled-coil region" evidence="22">
    <location>
        <begin position="1035"/>
        <end position="1094"/>
    </location>
</feature>
<keyword evidence="16" id="KW-0460">Magnesium</keyword>
<evidence type="ECO:0000256" key="23">
    <source>
        <dbReference type="SAM" id="MobiDB-lite"/>
    </source>
</evidence>
<dbReference type="OMA" id="IFEGWLS"/>
<dbReference type="GO" id="GO:0007266">
    <property type="term" value="P:Rho protein signal transduction"/>
    <property type="evidence" value="ECO:0007669"/>
    <property type="project" value="UniProtKB-UniRule"/>
</dbReference>
<dbReference type="PROSITE" id="PS51859">
    <property type="entry name" value="RHO_BD"/>
    <property type="match status" value="1"/>
</dbReference>
<protein>
    <recommendedName>
        <fullName evidence="5">non-specific serine/threonine protein kinase</fullName>
        <ecNumber evidence="5">2.7.11.1</ecNumber>
    </recommendedName>
</protein>
<comment type="similarity">
    <text evidence="4">Belongs to the protein kinase superfamily. AGC Ser/Thr protein kinase family.</text>
</comment>
<dbReference type="CDD" id="cd20813">
    <property type="entry name" value="C1_ROCK"/>
    <property type="match status" value="1"/>
</dbReference>
<sequence length="1397" mass="162538">MKSLLTLTDIQCRPNFLPSFPHFEKRWMNGNRTGVFNNKETNRLEVYHQPKDMSQQHQINNNHQDEPSSSNVLLDKLSSHLLDPKSCINIDVLLDSLTALVADCNVQALKKIHLKWADEINNSRLKATHFDVIKVIGRGAFGEVQLVRHKETRKVYAMKLLNKFEMIKRADSAFFWEERDIMAYSNSDWIVQLHFAFQDIRCLYMVMEYMPGGDLVNLMANYDVPEHWAKFYTAEVVLALSAIHSMGYIHRDVKPDNMLISASGHMKLADFGTCIRMSQDGTVRCSTAVGTPDYICPEVLRSQGSESIYGREWDWWSVGVFIYEMLIGEKRYVTYRFSDFLGETPFYADSLVATYSKILNHQNSLQFPPDFEISDGAKDLICKFLADRSVRLGRDGVDEIKSHPFFKNDEWNWETIRHSRPPVVPDLTSDDDTSHFEDIEKDNSPQEHFQPPNAFAGNQLPFIGFTYSHDLGPIGALKRKTMASGDTGGDKDFKKLQNQLQLETALRQEFENKYWYHKIFVMHPTAMNQIQALSNVDQKNEQSYNELEKSLVTTKLELKETSRRYELECETRKHLELTLEDVKKDFNRLKTANNGQTDRMTALEEEIAALNQKLKEKTENEISLKRQITEVEKVRFDFKEIVHLSDGKSQLEQKFGVVTTTLNALKNEYEIKTKEFERNMESERVLKEDFEKKYGAVVSKLQELTNIEQKTEDNYHRLENNLHNTKFELEETLKRLNLENEHRRRLEENLDETKRDLARYQTNPNYVKASNDKLKALEDEVLSLKQKLCDKDENESNLSKFTSELQNDIVKLSDEKLRLEQTITVLTARLFSARNEEKTTSHDLQDRLETEEYFSSLYKNQAAKLKDEIKVLHEDLESHSHQFETIKSQFESEQLARRIAEETVADIDKEKTMIELEIKQLMNRYKHEVANKDMTIGLLREKENELIRQIESLNKEKDSLNDTLVSTNDELHRRSSVSLYSDEQITALKKQLDRETQLKKSAIEKLTQVLQMKDLSGNNKKAGKRSDWLKRDKDYKKLELELQQEKRKYDEMAAKFKKENDDLHAILYQEDQNKQALQTDIENLQAQLELLHQQRLTNGSDSGNNNGGSDTTLEIFQSNLNSLRHRTNSSNALDSTDSLNGNLTEKMGKIECCISKIPEYLTRFNLFTEEPRFESYVFTPFKNAKRKSWKKQLAVVNNRKIFFYESENNKNAAAPWLILDVEKLYHVRPVTQADVRFANSTDVPKIFQLIYSVDQGELTKKGGDSDSLKEERSDTLLHKGHDFVPISFHSPTNCEICPKPMWNLVKPPPAYECQRCRVKIHRSHLEKRDKEVAPCSVTYDPNLAKDLFVMTSSSDECQYWVNLLKKSLTNNKRSHFHHHSHHHSHNSSIVSSSENHH</sequence>
<keyword evidence="8" id="KW-0597">Phosphoprotein</keyword>
<dbReference type="InterPro" id="IPR000961">
    <property type="entry name" value="AGC-kinase_C"/>
</dbReference>
<dbReference type="SMART" id="SM00133">
    <property type="entry name" value="S_TK_X"/>
    <property type="match status" value="1"/>
</dbReference>
<evidence type="ECO:0000256" key="18">
    <source>
        <dbReference type="ARBA" id="ARBA00023136"/>
    </source>
</evidence>
<evidence type="ECO:0000256" key="1">
    <source>
        <dbReference type="ARBA" id="ARBA00001946"/>
    </source>
</evidence>
<evidence type="ECO:0000256" key="14">
    <source>
        <dbReference type="ARBA" id="ARBA00022833"/>
    </source>
</evidence>
<feature type="region of interest" description="Disordered" evidence="23">
    <location>
        <begin position="1374"/>
        <end position="1397"/>
    </location>
</feature>
<evidence type="ECO:0000256" key="16">
    <source>
        <dbReference type="ARBA" id="ARBA00022842"/>
    </source>
</evidence>
<dbReference type="Pfam" id="PF25346">
    <property type="entry name" value="PH_MRCK"/>
    <property type="match status" value="1"/>
</dbReference>
<feature type="domain" description="AGC-kinase C-terminal" evidence="26">
    <location>
        <begin position="409"/>
        <end position="477"/>
    </location>
</feature>
<evidence type="ECO:0000313" key="28">
    <source>
        <dbReference type="Proteomes" id="UP000887565"/>
    </source>
</evidence>
<dbReference type="InterPro" id="IPR000719">
    <property type="entry name" value="Prot_kinase_dom"/>
</dbReference>
<feature type="binding site" evidence="21">
    <location>
        <position position="159"/>
    </location>
    <ligand>
        <name>ATP</name>
        <dbReference type="ChEBI" id="CHEBI:30616"/>
    </ligand>
</feature>
<keyword evidence="28" id="KW-1185">Reference proteome</keyword>
<evidence type="ECO:0000256" key="11">
    <source>
        <dbReference type="ARBA" id="ARBA00022741"/>
    </source>
</evidence>
<evidence type="ECO:0000256" key="15">
    <source>
        <dbReference type="ARBA" id="ARBA00022840"/>
    </source>
</evidence>
<dbReference type="EC" id="2.7.11.1" evidence="5"/>
<evidence type="ECO:0000256" key="22">
    <source>
        <dbReference type="SAM" id="Coils"/>
    </source>
</evidence>
<dbReference type="InterPro" id="IPR017441">
    <property type="entry name" value="Protein_kinase_ATP_BS"/>
</dbReference>
<comment type="subcellular location">
    <subcellularLocation>
        <location evidence="2">Cytoplasm</location>
        <location evidence="2">Cytoskeleton</location>
    </subcellularLocation>
    <subcellularLocation>
        <location evidence="3">Membrane</location>
    </subcellularLocation>
</comment>
<proteinExistence type="inferred from homology"/>
<evidence type="ECO:0000256" key="2">
    <source>
        <dbReference type="ARBA" id="ARBA00004245"/>
    </source>
</evidence>
<dbReference type="GO" id="GO:0031267">
    <property type="term" value="F:small GTPase binding"/>
    <property type="evidence" value="ECO:0007669"/>
    <property type="project" value="InterPro"/>
</dbReference>
<dbReference type="FunFam" id="3.30.200.20:FF:000017">
    <property type="entry name" value="Non-specific serine/threonine protein kinase"/>
    <property type="match status" value="1"/>
</dbReference>
<dbReference type="InterPro" id="IPR011009">
    <property type="entry name" value="Kinase-like_dom_sf"/>
</dbReference>
<evidence type="ECO:0000256" key="4">
    <source>
        <dbReference type="ARBA" id="ARBA00009903"/>
    </source>
</evidence>
<dbReference type="InterPro" id="IPR002219">
    <property type="entry name" value="PKC_DAG/PE"/>
</dbReference>
<accession>A0A915IQJ6</accession>
<evidence type="ECO:0000256" key="10">
    <source>
        <dbReference type="ARBA" id="ARBA00022723"/>
    </source>
</evidence>
<comment type="cofactor">
    <cofactor evidence="1">
        <name>Mg(2+)</name>
        <dbReference type="ChEBI" id="CHEBI:18420"/>
    </cofactor>
</comment>
<keyword evidence="15 21" id="KW-0067">ATP-binding</keyword>
<dbReference type="SMART" id="SM00109">
    <property type="entry name" value="C1"/>
    <property type="match status" value="1"/>
</dbReference>
<dbReference type="Gene3D" id="2.30.29.30">
    <property type="entry name" value="Pleckstrin-homology domain (PH domain)/Phosphotyrosine-binding domain (PTB)"/>
    <property type="match status" value="1"/>
</dbReference>
<dbReference type="Pfam" id="PF08912">
    <property type="entry name" value="Rho_Binding"/>
    <property type="match status" value="1"/>
</dbReference>
<evidence type="ECO:0000256" key="7">
    <source>
        <dbReference type="ARBA" id="ARBA00022527"/>
    </source>
</evidence>
<feature type="domain" description="RhoBD" evidence="27">
    <location>
        <begin position="947"/>
        <end position="1015"/>
    </location>
</feature>
<dbReference type="PANTHER" id="PTHR22988:SF73">
    <property type="entry name" value="RHO-ASSOCIATED PROTEIN KINASE"/>
    <property type="match status" value="1"/>
</dbReference>
<evidence type="ECO:0000259" key="25">
    <source>
        <dbReference type="PROSITE" id="PS50081"/>
    </source>
</evidence>
<feature type="coiled-coil region" evidence="22">
    <location>
        <begin position="862"/>
        <end position="1005"/>
    </location>
</feature>
<keyword evidence="13" id="KW-0418">Kinase</keyword>
<dbReference type="Gene3D" id="1.20.5.730">
    <property type="entry name" value="Single helix bin"/>
    <property type="match status" value="1"/>
</dbReference>
<dbReference type="WBParaSite" id="nRc.2.0.1.t15689-RA">
    <property type="protein sequence ID" value="nRc.2.0.1.t15689-RA"/>
    <property type="gene ID" value="nRc.2.0.1.g15689"/>
</dbReference>
<dbReference type="FunFam" id="1.10.510.10:FF:000047">
    <property type="entry name" value="Rho-associated protein kinase 1"/>
    <property type="match status" value="1"/>
</dbReference>
<keyword evidence="18" id="KW-0472">Membrane</keyword>
<keyword evidence="11 21" id="KW-0547">Nucleotide-binding</keyword>
<keyword evidence="10" id="KW-0479">Metal-binding</keyword>
<dbReference type="InterPro" id="IPR057529">
    <property type="entry name" value="MRCK/ROCK_PH"/>
</dbReference>
<dbReference type="SMART" id="SM00220">
    <property type="entry name" value="S_TKc"/>
    <property type="match status" value="1"/>
</dbReference>
<dbReference type="GO" id="GO:0005856">
    <property type="term" value="C:cytoskeleton"/>
    <property type="evidence" value="ECO:0007669"/>
    <property type="project" value="UniProtKB-SubCell"/>
</dbReference>
<evidence type="ECO:0000256" key="13">
    <source>
        <dbReference type="ARBA" id="ARBA00022777"/>
    </source>
</evidence>
<evidence type="ECO:0000259" key="24">
    <source>
        <dbReference type="PROSITE" id="PS50011"/>
    </source>
</evidence>
<dbReference type="PROSITE" id="PS51285">
    <property type="entry name" value="AGC_KINASE_CTER"/>
    <property type="match status" value="1"/>
</dbReference>
<dbReference type="PROSITE" id="PS00107">
    <property type="entry name" value="PROTEIN_KINASE_ATP"/>
    <property type="match status" value="1"/>
</dbReference>
<keyword evidence="12" id="KW-0863">Zinc-finger</keyword>
<dbReference type="Proteomes" id="UP000887565">
    <property type="component" value="Unplaced"/>
</dbReference>
<evidence type="ECO:0000256" key="12">
    <source>
        <dbReference type="ARBA" id="ARBA00022771"/>
    </source>
</evidence>
<dbReference type="Gene3D" id="3.30.200.20">
    <property type="entry name" value="Phosphorylase Kinase, domain 1"/>
    <property type="match status" value="1"/>
</dbReference>
<evidence type="ECO:0000256" key="3">
    <source>
        <dbReference type="ARBA" id="ARBA00004370"/>
    </source>
</evidence>
<dbReference type="Pfam" id="PF00069">
    <property type="entry name" value="Pkinase"/>
    <property type="match status" value="1"/>
</dbReference>
<evidence type="ECO:0000256" key="6">
    <source>
        <dbReference type="ARBA" id="ARBA00022490"/>
    </source>
</evidence>
<evidence type="ECO:0000259" key="26">
    <source>
        <dbReference type="PROSITE" id="PS51285"/>
    </source>
</evidence>
<dbReference type="GO" id="GO:0016020">
    <property type="term" value="C:membrane"/>
    <property type="evidence" value="ECO:0007669"/>
    <property type="project" value="UniProtKB-SubCell"/>
</dbReference>
<evidence type="ECO:0000256" key="21">
    <source>
        <dbReference type="PROSITE-ProRule" id="PRU10141"/>
    </source>
</evidence>
<evidence type="ECO:0000259" key="27">
    <source>
        <dbReference type="PROSITE" id="PS51859"/>
    </source>
</evidence>
<feature type="domain" description="Phorbol-ester/DAG-type" evidence="25">
    <location>
        <begin position="1280"/>
        <end position="1335"/>
    </location>
</feature>
<dbReference type="GO" id="GO:1901888">
    <property type="term" value="P:regulation of cell junction assembly"/>
    <property type="evidence" value="ECO:0007669"/>
    <property type="project" value="TreeGrafter"/>
</dbReference>
<keyword evidence="19" id="KW-0206">Cytoskeleton</keyword>
<dbReference type="GO" id="GO:0072518">
    <property type="term" value="F:Rho-dependent protein serine/threonine kinase activity"/>
    <property type="evidence" value="ECO:0007669"/>
    <property type="project" value="TreeGrafter"/>
</dbReference>
<dbReference type="InterPro" id="IPR050839">
    <property type="entry name" value="Rho-assoc_Ser/Thr_Kinase"/>
</dbReference>
<dbReference type="SUPFAM" id="SSF56112">
    <property type="entry name" value="Protein kinase-like (PK-like)"/>
    <property type="match status" value="1"/>
</dbReference>
<evidence type="ECO:0000256" key="17">
    <source>
        <dbReference type="ARBA" id="ARBA00023054"/>
    </source>
</evidence>
<evidence type="ECO:0000313" key="29">
    <source>
        <dbReference type="WBParaSite" id="nRc.2.0.1.t15689-RA"/>
    </source>
</evidence>
<dbReference type="PROSITE" id="PS50011">
    <property type="entry name" value="PROTEIN_KINASE_DOM"/>
    <property type="match status" value="1"/>
</dbReference>
<dbReference type="Gene3D" id="3.30.60.20">
    <property type="match status" value="1"/>
</dbReference>
<feature type="compositionally biased region" description="Basic residues" evidence="23">
    <location>
        <begin position="1374"/>
        <end position="1385"/>
    </location>
</feature>
<dbReference type="PANTHER" id="PTHR22988">
    <property type="entry name" value="MYOTONIC DYSTROPHY S/T KINASE-RELATED"/>
    <property type="match status" value="1"/>
</dbReference>
<keyword evidence="17 20" id="KW-0175">Coiled coil</keyword>
<dbReference type="PROSITE" id="PS00108">
    <property type="entry name" value="PROTEIN_KINASE_ST"/>
    <property type="match status" value="1"/>
</dbReference>
<dbReference type="InterPro" id="IPR015008">
    <property type="entry name" value="ROCK_Rho-bd_dom"/>
</dbReference>
<dbReference type="GO" id="GO:0005737">
    <property type="term" value="C:cytoplasm"/>
    <property type="evidence" value="ECO:0007669"/>
    <property type="project" value="TreeGrafter"/>
</dbReference>
<dbReference type="GO" id="GO:0000281">
    <property type="term" value="P:mitotic cytokinesis"/>
    <property type="evidence" value="ECO:0007669"/>
    <property type="project" value="TreeGrafter"/>
</dbReference>
<dbReference type="SUPFAM" id="SSF50729">
    <property type="entry name" value="PH domain-like"/>
    <property type="match status" value="1"/>
</dbReference>
<dbReference type="SUPFAM" id="SSF57889">
    <property type="entry name" value="Cysteine-rich domain"/>
    <property type="match status" value="1"/>
</dbReference>
<keyword evidence="6" id="KW-0963">Cytoplasm</keyword>
<feature type="compositionally biased region" description="Low complexity" evidence="23">
    <location>
        <begin position="1386"/>
        <end position="1397"/>
    </location>
</feature>
<keyword evidence="7" id="KW-0723">Serine/threonine-protein kinase</keyword>
<evidence type="ECO:0000256" key="9">
    <source>
        <dbReference type="ARBA" id="ARBA00022679"/>
    </source>
</evidence>
<evidence type="ECO:0000256" key="19">
    <source>
        <dbReference type="ARBA" id="ARBA00023212"/>
    </source>
</evidence>
<feature type="coiled-coil region" evidence="22">
    <location>
        <begin position="701"/>
        <end position="822"/>
    </location>
</feature>
<dbReference type="GO" id="GO:0048598">
    <property type="term" value="P:embryonic morphogenesis"/>
    <property type="evidence" value="ECO:0007669"/>
    <property type="project" value="TreeGrafter"/>
</dbReference>
<feature type="coiled-coil region" evidence="22">
    <location>
        <begin position="544"/>
        <end position="627"/>
    </location>
</feature>
<dbReference type="GO" id="GO:0005524">
    <property type="term" value="F:ATP binding"/>
    <property type="evidence" value="ECO:0007669"/>
    <property type="project" value="UniProtKB-UniRule"/>
</dbReference>
<name>A0A915IQJ6_ROMCU</name>
<evidence type="ECO:0000256" key="20">
    <source>
        <dbReference type="PROSITE-ProRule" id="PRU01206"/>
    </source>
</evidence>
<evidence type="ECO:0000256" key="8">
    <source>
        <dbReference type="ARBA" id="ARBA00022553"/>
    </source>
</evidence>
<feature type="domain" description="Protein kinase" evidence="24">
    <location>
        <begin position="130"/>
        <end position="406"/>
    </location>
</feature>
<dbReference type="InterPro" id="IPR008271">
    <property type="entry name" value="Ser/Thr_kinase_AS"/>
</dbReference>
<keyword evidence="9" id="KW-0808">Transferase</keyword>
<dbReference type="InterPro" id="IPR046349">
    <property type="entry name" value="C1-like_sf"/>
</dbReference>
<dbReference type="PROSITE" id="PS50081">
    <property type="entry name" value="ZF_DAG_PE_2"/>
    <property type="match status" value="1"/>
</dbReference>
<reference evidence="29" key="1">
    <citation type="submission" date="2022-11" db="UniProtKB">
        <authorList>
            <consortium name="WormBaseParasite"/>
        </authorList>
    </citation>
    <scope>IDENTIFICATION</scope>
</reference>
<organism evidence="28 29">
    <name type="scientific">Romanomermis culicivorax</name>
    <name type="common">Nematode worm</name>
    <dbReference type="NCBI Taxonomy" id="13658"/>
    <lineage>
        <taxon>Eukaryota</taxon>
        <taxon>Metazoa</taxon>
        <taxon>Ecdysozoa</taxon>
        <taxon>Nematoda</taxon>
        <taxon>Enoplea</taxon>
        <taxon>Dorylaimia</taxon>
        <taxon>Mermithida</taxon>
        <taxon>Mermithoidea</taxon>
        <taxon>Mermithidae</taxon>
        <taxon>Romanomermis</taxon>
    </lineage>
</organism>